<protein>
    <submittedName>
        <fullName evidence="1">Uncharacterized protein</fullName>
    </submittedName>
</protein>
<accession>A0A166A1N2</accession>
<evidence type="ECO:0000313" key="2">
    <source>
        <dbReference type="Proteomes" id="UP000077066"/>
    </source>
</evidence>
<keyword evidence="2" id="KW-1185">Reference proteome</keyword>
<name>A0A166A1N2_9EURY</name>
<dbReference type="OrthoDB" id="73794at2157"/>
<sequence>MSKDSKEVVVRHISSTELNDLIYKLEKIAKKVNRLHFIRQLYEGKTIKQARLNLGVPEKTAYNWLYKWNESGVNGLNHKKGAGRPSFLTGTQFKEVEEFIKNNDSLGTKDVHYFIEKNYGIDYSLKQVRQIIKKLKFSWIKPYPIFSKSPKNAKEIMKETAQDINSDEDIYGFYDESAMQNLANISKVLKKKEKK</sequence>
<proteinExistence type="predicted"/>
<dbReference type="Proteomes" id="UP000077066">
    <property type="component" value="Unassembled WGS sequence"/>
</dbReference>
<dbReference type="AlphaFoldDB" id="A0A166A1N2"/>
<dbReference type="STRING" id="55758.MBFIL_14550"/>
<organism evidence="1 2">
    <name type="scientific">Methanobrevibacter filiformis</name>
    <dbReference type="NCBI Taxonomy" id="55758"/>
    <lineage>
        <taxon>Archaea</taxon>
        <taxon>Methanobacteriati</taxon>
        <taxon>Methanobacteriota</taxon>
        <taxon>Methanomada group</taxon>
        <taxon>Methanobacteria</taxon>
        <taxon>Methanobacteriales</taxon>
        <taxon>Methanobacteriaceae</taxon>
        <taxon>Methanobrevibacter</taxon>
    </lineage>
</organism>
<dbReference type="SUPFAM" id="SSF46689">
    <property type="entry name" value="Homeodomain-like"/>
    <property type="match status" value="1"/>
</dbReference>
<dbReference type="InterPro" id="IPR009057">
    <property type="entry name" value="Homeodomain-like_sf"/>
</dbReference>
<dbReference type="RefSeq" id="WP_066973158.1">
    <property type="nucleotide sequence ID" value="NZ_LWMT01000249.1"/>
</dbReference>
<dbReference type="EMBL" id="LWMT01000249">
    <property type="protein sequence ID" value="KZX11452.1"/>
    <property type="molecule type" value="Genomic_DNA"/>
</dbReference>
<evidence type="ECO:0000313" key="1">
    <source>
        <dbReference type="EMBL" id="KZX11452.1"/>
    </source>
</evidence>
<reference evidence="1 2" key="1">
    <citation type="submission" date="2016-04" db="EMBL/GenBank/DDBJ databases">
        <title>Genome sequence of Methanobrevibacter filiformis DSM 11501.</title>
        <authorList>
            <person name="Poehlein A."/>
            <person name="Seedorf H."/>
            <person name="Daniel R."/>
        </authorList>
    </citation>
    <scope>NUCLEOTIDE SEQUENCE [LARGE SCALE GENOMIC DNA]</scope>
    <source>
        <strain evidence="1 2">DSM 11501</strain>
    </source>
</reference>
<comment type="caution">
    <text evidence="1">The sequence shown here is derived from an EMBL/GenBank/DDBJ whole genome shotgun (WGS) entry which is preliminary data.</text>
</comment>
<dbReference type="PATRIC" id="fig|55758.3.peg.1645"/>
<dbReference type="Pfam" id="PF13565">
    <property type="entry name" value="HTH_32"/>
    <property type="match status" value="1"/>
</dbReference>
<gene>
    <name evidence="1" type="ORF">MBFIL_14550</name>
</gene>